<accession>A0A7Y4MV91</accession>
<dbReference type="EMBL" id="JABFNT010000363">
    <property type="protein sequence ID" value="NOJ84011.1"/>
    <property type="molecule type" value="Genomic_DNA"/>
</dbReference>
<reference evidence="2 3" key="1">
    <citation type="submission" date="2020-05" db="EMBL/GenBank/DDBJ databases">
        <authorList>
            <person name="Whitworth D."/>
        </authorList>
    </citation>
    <scope>NUCLEOTIDE SEQUENCE [LARGE SCALE GENOMIC DNA]</scope>
    <source>
        <strain evidence="2 3">AM005</strain>
    </source>
</reference>
<dbReference type="Proteomes" id="UP000533080">
    <property type="component" value="Unassembled WGS sequence"/>
</dbReference>
<evidence type="ECO:0000313" key="2">
    <source>
        <dbReference type="EMBL" id="NOJ84011.1"/>
    </source>
</evidence>
<comment type="caution">
    <text evidence="2">The sequence shown here is derived from an EMBL/GenBank/DDBJ whole genome shotgun (WGS) entry which is preliminary data.</text>
</comment>
<evidence type="ECO:0000256" key="1">
    <source>
        <dbReference type="SAM" id="MobiDB-lite"/>
    </source>
</evidence>
<organism evidence="2 3">
    <name type="scientific">Myxococcus xanthus</name>
    <dbReference type="NCBI Taxonomy" id="34"/>
    <lineage>
        <taxon>Bacteria</taxon>
        <taxon>Pseudomonadati</taxon>
        <taxon>Myxococcota</taxon>
        <taxon>Myxococcia</taxon>
        <taxon>Myxococcales</taxon>
        <taxon>Cystobacterineae</taxon>
        <taxon>Myxococcaceae</taxon>
        <taxon>Myxococcus</taxon>
    </lineage>
</organism>
<feature type="non-terminal residue" evidence="2">
    <location>
        <position position="1"/>
    </location>
</feature>
<feature type="region of interest" description="Disordered" evidence="1">
    <location>
        <begin position="1"/>
        <end position="22"/>
    </location>
</feature>
<protein>
    <submittedName>
        <fullName evidence="2">YOPP/AvrRxv family protein</fullName>
    </submittedName>
</protein>
<name>A0A7Y4MV91_MYXXA</name>
<proteinExistence type="predicted"/>
<dbReference type="AlphaFoldDB" id="A0A7Y4MV91"/>
<evidence type="ECO:0000313" key="3">
    <source>
        <dbReference type="Proteomes" id="UP000533080"/>
    </source>
</evidence>
<feature type="non-terminal residue" evidence="2">
    <location>
        <position position="134"/>
    </location>
</feature>
<gene>
    <name evidence="2" type="ORF">HNV28_37880</name>
</gene>
<sequence length="134" mass="14234">QDAGPSGIRGAPATSSVTEEVRQARADMAHALQTALADLEAMVAANADPAAAGFPIKELDRRLAPLLIAAENWRNPGLNLIALHSDTAEEPEIAEYPLVKGSWNTQAFIESADSGRYVALLDNGQHTRAAHILK</sequence>